<dbReference type="Proteomes" id="UP000029585">
    <property type="component" value="Unassembled WGS sequence"/>
</dbReference>
<dbReference type="GO" id="GO:0000976">
    <property type="term" value="F:transcription cis-regulatory region binding"/>
    <property type="evidence" value="ECO:0007669"/>
    <property type="project" value="TreeGrafter"/>
</dbReference>
<dbReference type="AlphaFoldDB" id="A0A096CMV7"/>
<evidence type="ECO:0000256" key="9">
    <source>
        <dbReference type="PROSITE-ProRule" id="PRU01091"/>
    </source>
</evidence>
<dbReference type="GO" id="GO:0005829">
    <property type="term" value="C:cytosol"/>
    <property type="evidence" value="ECO:0007669"/>
    <property type="project" value="TreeGrafter"/>
</dbReference>
<dbReference type="PATRIC" id="fig|742738.3.peg.1387"/>
<dbReference type="InterPro" id="IPR011006">
    <property type="entry name" value="CheY-like_superfamily"/>
</dbReference>
<evidence type="ECO:0000313" key="12">
    <source>
        <dbReference type="EMBL" id="KGF56137.1"/>
    </source>
</evidence>
<dbReference type="FunFam" id="3.40.50.2300:FF:000001">
    <property type="entry name" value="DNA-binding response regulator PhoB"/>
    <property type="match status" value="1"/>
</dbReference>
<dbReference type="Pfam" id="PF00072">
    <property type="entry name" value="Response_reg"/>
    <property type="match status" value="1"/>
</dbReference>
<dbReference type="RefSeq" id="WP_021631377.1">
    <property type="nucleotide sequence ID" value="NZ_KN174162.1"/>
</dbReference>
<dbReference type="GO" id="GO:0032993">
    <property type="term" value="C:protein-DNA complex"/>
    <property type="evidence" value="ECO:0007669"/>
    <property type="project" value="TreeGrafter"/>
</dbReference>
<evidence type="ECO:0000256" key="4">
    <source>
        <dbReference type="ARBA" id="ARBA00023015"/>
    </source>
</evidence>
<dbReference type="GO" id="GO:0006355">
    <property type="term" value="P:regulation of DNA-templated transcription"/>
    <property type="evidence" value="ECO:0007669"/>
    <property type="project" value="InterPro"/>
</dbReference>
<keyword evidence="13" id="KW-1185">Reference proteome</keyword>
<dbReference type="eggNOG" id="COG0745">
    <property type="taxonomic scope" value="Bacteria"/>
</dbReference>
<dbReference type="SMART" id="SM00448">
    <property type="entry name" value="REC"/>
    <property type="match status" value="1"/>
</dbReference>
<evidence type="ECO:0000256" key="5">
    <source>
        <dbReference type="ARBA" id="ARBA00023125"/>
    </source>
</evidence>
<evidence type="ECO:0000256" key="2">
    <source>
        <dbReference type="ARBA" id="ARBA00022553"/>
    </source>
</evidence>
<dbReference type="Gene3D" id="3.40.50.2300">
    <property type="match status" value="1"/>
</dbReference>
<evidence type="ECO:0000256" key="6">
    <source>
        <dbReference type="ARBA" id="ARBA00023163"/>
    </source>
</evidence>
<dbReference type="InterPro" id="IPR039420">
    <property type="entry name" value="WalR-like"/>
</dbReference>
<keyword evidence="2 8" id="KW-0597">Phosphoprotein</keyword>
<evidence type="ECO:0000313" key="13">
    <source>
        <dbReference type="Proteomes" id="UP000029585"/>
    </source>
</evidence>
<dbReference type="PROSITE" id="PS50110">
    <property type="entry name" value="RESPONSE_REGULATORY"/>
    <property type="match status" value="1"/>
</dbReference>
<evidence type="ECO:0000256" key="7">
    <source>
        <dbReference type="ARBA" id="ARBA00024867"/>
    </source>
</evidence>
<keyword evidence="6" id="KW-0804">Transcription</keyword>
<evidence type="ECO:0000256" key="8">
    <source>
        <dbReference type="PROSITE-ProRule" id="PRU00169"/>
    </source>
</evidence>
<dbReference type="PANTHER" id="PTHR48111">
    <property type="entry name" value="REGULATOR OF RPOS"/>
    <property type="match status" value="1"/>
</dbReference>
<dbReference type="CDD" id="cd00383">
    <property type="entry name" value="trans_reg_C"/>
    <property type="match status" value="1"/>
</dbReference>
<keyword evidence="4" id="KW-0805">Transcription regulation</keyword>
<dbReference type="InterPro" id="IPR001867">
    <property type="entry name" value="OmpR/PhoB-type_DNA-bd"/>
</dbReference>
<dbReference type="GO" id="GO:0000156">
    <property type="term" value="F:phosphorelay response regulator activity"/>
    <property type="evidence" value="ECO:0007669"/>
    <property type="project" value="TreeGrafter"/>
</dbReference>
<feature type="modified residue" description="4-aspartylphosphate" evidence="8">
    <location>
        <position position="53"/>
    </location>
</feature>
<dbReference type="InterPro" id="IPR036388">
    <property type="entry name" value="WH-like_DNA-bd_sf"/>
</dbReference>
<gene>
    <name evidence="12" type="ORF">HMPREF9460_01339</name>
</gene>
<dbReference type="SUPFAM" id="SSF46894">
    <property type="entry name" value="C-terminal effector domain of the bipartite response regulators"/>
    <property type="match status" value="1"/>
</dbReference>
<protein>
    <recommendedName>
        <fullName evidence="1">Stage 0 sporulation protein A homolog</fullName>
    </recommendedName>
</protein>
<dbReference type="HOGENOM" id="CLU_000445_30_4_9"/>
<dbReference type="Gene3D" id="6.10.250.690">
    <property type="match status" value="1"/>
</dbReference>
<keyword evidence="3" id="KW-0902">Two-component regulatory system</keyword>
<dbReference type="InterPro" id="IPR001789">
    <property type="entry name" value="Sig_transdc_resp-reg_receiver"/>
</dbReference>
<feature type="domain" description="Response regulatory" evidence="10">
    <location>
        <begin position="4"/>
        <end position="118"/>
    </location>
</feature>
<sequence length="236" mass="26870">MNKRILIVEDEKNIVDILSFNLSKEGYETLEAYDGEAGLQLALEQNPDLILLDLMLPKMNGFDVCRSLRRENRSTPVIMLTAREEETDKVLGLELGADDYITKPFSMRELLARVKANIRRNEMVGAAGAAAPLGGSRRIEHGRIVIDVDLMIVYKDDHPLELTQREYELLKFLASQPGKVFSREALMEHVWNYEGYVGDVRAVDVAVRRLREKVEDNPAVPQFIVTRRGLGYYFNA</sequence>
<evidence type="ECO:0000256" key="1">
    <source>
        <dbReference type="ARBA" id="ARBA00018672"/>
    </source>
</evidence>
<evidence type="ECO:0000256" key="3">
    <source>
        <dbReference type="ARBA" id="ARBA00023012"/>
    </source>
</evidence>
<name>A0A096CMV7_FLAPL</name>
<dbReference type="PROSITE" id="PS51755">
    <property type="entry name" value="OMPR_PHOB"/>
    <property type="match status" value="1"/>
</dbReference>
<keyword evidence="5 9" id="KW-0238">DNA-binding</keyword>
<proteinExistence type="predicted"/>
<dbReference type="SUPFAM" id="SSF52172">
    <property type="entry name" value="CheY-like"/>
    <property type="match status" value="1"/>
</dbReference>
<dbReference type="EMBL" id="ADLO01000047">
    <property type="protein sequence ID" value="KGF56137.1"/>
    <property type="molecule type" value="Genomic_DNA"/>
</dbReference>
<evidence type="ECO:0000259" key="11">
    <source>
        <dbReference type="PROSITE" id="PS51755"/>
    </source>
</evidence>
<dbReference type="Gene3D" id="1.10.10.10">
    <property type="entry name" value="Winged helix-like DNA-binding domain superfamily/Winged helix DNA-binding domain"/>
    <property type="match status" value="1"/>
</dbReference>
<feature type="DNA-binding region" description="OmpR/PhoB-type" evidence="9">
    <location>
        <begin position="136"/>
        <end position="236"/>
    </location>
</feature>
<comment type="function">
    <text evidence="7">May play the central regulatory role in sporulation. It may be an element of the effector pathway responsible for the activation of sporulation genes in response to nutritional stress. Spo0A may act in concert with spo0H (a sigma factor) to control the expression of some genes that are critical to the sporulation process.</text>
</comment>
<dbReference type="Pfam" id="PF00486">
    <property type="entry name" value="Trans_reg_C"/>
    <property type="match status" value="1"/>
</dbReference>
<comment type="caution">
    <text evidence="12">The sequence shown here is derived from an EMBL/GenBank/DDBJ whole genome shotgun (WGS) entry which is preliminary data.</text>
</comment>
<dbReference type="SMART" id="SM00862">
    <property type="entry name" value="Trans_reg_C"/>
    <property type="match status" value="1"/>
</dbReference>
<organism evidence="12 13">
    <name type="scientific">Flavonifractor plautii 1_3_50AFAA</name>
    <dbReference type="NCBI Taxonomy" id="742738"/>
    <lineage>
        <taxon>Bacteria</taxon>
        <taxon>Bacillati</taxon>
        <taxon>Bacillota</taxon>
        <taxon>Clostridia</taxon>
        <taxon>Eubacteriales</taxon>
        <taxon>Oscillospiraceae</taxon>
        <taxon>Flavonifractor</taxon>
    </lineage>
</organism>
<dbReference type="FunFam" id="1.10.10.10:FF:000018">
    <property type="entry name" value="DNA-binding response regulator ResD"/>
    <property type="match status" value="1"/>
</dbReference>
<accession>A0A096CMV7</accession>
<dbReference type="InterPro" id="IPR016032">
    <property type="entry name" value="Sig_transdc_resp-reg_C-effctor"/>
</dbReference>
<reference evidence="12 13" key="1">
    <citation type="submission" date="2011-08" db="EMBL/GenBank/DDBJ databases">
        <title>The Genome Sequence of Clostridium orbiscindens 1_3_50AFAA.</title>
        <authorList>
            <consortium name="The Broad Institute Genome Sequencing Platform"/>
            <person name="Earl A."/>
            <person name="Ward D."/>
            <person name="Feldgarden M."/>
            <person name="Gevers D."/>
            <person name="Daigneault M."/>
            <person name="Strauss J."/>
            <person name="Allen-Vercoe E."/>
            <person name="Young S.K."/>
            <person name="Zeng Q."/>
            <person name="Gargeya S."/>
            <person name="Fitzgerald M."/>
            <person name="Haas B."/>
            <person name="Abouelleil A."/>
            <person name="Alvarado L."/>
            <person name="Arachchi H.M."/>
            <person name="Berlin A."/>
            <person name="Brown A."/>
            <person name="Chapman S.B."/>
            <person name="Chen Z."/>
            <person name="Dunbar C."/>
            <person name="Freedman E."/>
            <person name="Gearin G."/>
            <person name="Gellesch M."/>
            <person name="Goldberg J."/>
            <person name="Griggs A."/>
            <person name="Gujja S."/>
            <person name="Heiman D."/>
            <person name="Howarth C."/>
            <person name="Larson L."/>
            <person name="Lui A."/>
            <person name="MacDonald P.J.P."/>
            <person name="Montmayeur A."/>
            <person name="Murphy C."/>
            <person name="Neiman D."/>
            <person name="Pearson M."/>
            <person name="Priest M."/>
            <person name="Roberts A."/>
            <person name="Saif S."/>
            <person name="Shea T."/>
            <person name="Shenoy N."/>
            <person name="Sisk P."/>
            <person name="Stolte C."/>
            <person name="Sykes S."/>
            <person name="Wortman J."/>
            <person name="Nusbaum C."/>
            <person name="Birren B."/>
        </authorList>
    </citation>
    <scope>NUCLEOTIDE SEQUENCE [LARGE SCALE GENOMIC DNA]</scope>
    <source>
        <strain evidence="12 13">1_3_50AFAA</strain>
    </source>
</reference>
<evidence type="ECO:0000259" key="10">
    <source>
        <dbReference type="PROSITE" id="PS50110"/>
    </source>
</evidence>
<feature type="domain" description="OmpR/PhoB-type" evidence="11">
    <location>
        <begin position="136"/>
        <end position="236"/>
    </location>
</feature>
<dbReference type="PANTHER" id="PTHR48111:SF40">
    <property type="entry name" value="PHOSPHATE REGULON TRANSCRIPTIONAL REGULATORY PROTEIN PHOB"/>
    <property type="match status" value="1"/>
</dbReference>